<dbReference type="Proteomes" id="UP000887566">
    <property type="component" value="Unplaced"/>
</dbReference>
<evidence type="ECO:0000313" key="3">
    <source>
        <dbReference type="WBParaSite" id="PSAMB.scaffold3245size19105.g20922.t1"/>
    </source>
</evidence>
<keyword evidence="1" id="KW-0472">Membrane</keyword>
<protein>
    <submittedName>
        <fullName evidence="3">Uncharacterized protein</fullName>
    </submittedName>
</protein>
<organism evidence="2 3">
    <name type="scientific">Plectus sambesii</name>
    <dbReference type="NCBI Taxonomy" id="2011161"/>
    <lineage>
        <taxon>Eukaryota</taxon>
        <taxon>Metazoa</taxon>
        <taxon>Ecdysozoa</taxon>
        <taxon>Nematoda</taxon>
        <taxon>Chromadorea</taxon>
        <taxon>Plectida</taxon>
        <taxon>Plectina</taxon>
        <taxon>Plectoidea</taxon>
        <taxon>Plectidae</taxon>
        <taxon>Plectus</taxon>
    </lineage>
</organism>
<proteinExistence type="predicted"/>
<dbReference type="WBParaSite" id="PSAMB.scaffold3245size19105.g20922.t1">
    <property type="protein sequence ID" value="PSAMB.scaffold3245size19105.g20922.t1"/>
    <property type="gene ID" value="PSAMB.scaffold3245size19105.g20922"/>
</dbReference>
<dbReference type="AlphaFoldDB" id="A0A914W5R8"/>
<evidence type="ECO:0000313" key="2">
    <source>
        <dbReference type="Proteomes" id="UP000887566"/>
    </source>
</evidence>
<accession>A0A914W5R8</accession>
<name>A0A914W5R8_9BILA</name>
<keyword evidence="1" id="KW-0812">Transmembrane</keyword>
<feature type="transmembrane region" description="Helical" evidence="1">
    <location>
        <begin position="136"/>
        <end position="158"/>
    </location>
</feature>
<sequence>MQQMAAITAAKVANMDGTTAMNMVVIKEMALTLAMVLLGSQMVPTVIEDMWVKEEAVVKAALPAMVMGTTLKGKMLVTGVAEMDMEILVQTTLDKDPMVVLKIFKLVATLVPMVPMVVLDNLVANVRVDKASLATMVLVVKILNLAYLATTMALAVSIQVKVVTVTQGAIGKVAALKYQKK</sequence>
<feature type="transmembrane region" description="Helical" evidence="1">
    <location>
        <begin position="103"/>
        <end position="124"/>
    </location>
</feature>
<keyword evidence="1" id="KW-1133">Transmembrane helix</keyword>
<evidence type="ECO:0000256" key="1">
    <source>
        <dbReference type="SAM" id="Phobius"/>
    </source>
</evidence>
<keyword evidence="2" id="KW-1185">Reference proteome</keyword>
<reference evidence="3" key="1">
    <citation type="submission" date="2022-11" db="UniProtKB">
        <authorList>
            <consortium name="WormBaseParasite"/>
        </authorList>
    </citation>
    <scope>IDENTIFICATION</scope>
</reference>